<dbReference type="SUPFAM" id="SSF55785">
    <property type="entry name" value="PYP-like sensor domain (PAS domain)"/>
    <property type="match status" value="1"/>
</dbReference>
<dbReference type="Gene3D" id="1.10.8.60">
    <property type="match status" value="1"/>
</dbReference>
<accession>A0A369CKD3</accession>
<reference evidence="6 7" key="1">
    <citation type="submission" date="2018-07" db="EMBL/GenBank/DDBJ databases">
        <title>Genomic Encyclopedia of Type Strains, Phase IV (KMG-IV): sequencing the most valuable type-strain genomes for metagenomic binning, comparative biology and taxonomic classification.</title>
        <authorList>
            <person name="Goeker M."/>
        </authorList>
    </citation>
    <scope>NUCLEOTIDE SEQUENCE [LARGE SCALE GENOMIC DNA]</scope>
    <source>
        <strain evidence="6 7">DSM 26407</strain>
    </source>
</reference>
<dbReference type="PROSITE" id="PS50045">
    <property type="entry name" value="SIGMA54_INTERACT_4"/>
    <property type="match status" value="1"/>
</dbReference>
<dbReference type="InterPro" id="IPR035965">
    <property type="entry name" value="PAS-like_dom_sf"/>
</dbReference>
<keyword evidence="4" id="KW-0804">Transcription</keyword>
<dbReference type="GO" id="GO:0005524">
    <property type="term" value="F:ATP binding"/>
    <property type="evidence" value="ECO:0007669"/>
    <property type="project" value="UniProtKB-KW"/>
</dbReference>
<evidence type="ECO:0000313" key="6">
    <source>
        <dbReference type="EMBL" id="RCX32897.1"/>
    </source>
</evidence>
<dbReference type="SUPFAM" id="SSF52540">
    <property type="entry name" value="P-loop containing nucleoside triphosphate hydrolases"/>
    <property type="match status" value="1"/>
</dbReference>
<name>A0A369CKD3_9GAMM</name>
<dbReference type="Pfam" id="PF25601">
    <property type="entry name" value="AAA_lid_14"/>
    <property type="match status" value="1"/>
</dbReference>
<dbReference type="InterPro" id="IPR002078">
    <property type="entry name" value="Sigma_54_int"/>
</dbReference>
<dbReference type="Gene3D" id="3.40.50.300">
    <property type="entry name" value="P-loop containing nucleotide triphosphate hydrolases"/>
    <property type="match status" value="1"/>
</dbReference>
<feature type="domain" description="Sigma-54 factor interaction" evidence="5">
    <location>
        <begin position="137"/>
        <end position="363"/>
    </location>
</feature>
<dbReference type="InterPro" id="IPR027417">
    <property type="entry name" value="P-loop_NTPase"/>
</dbReference>
<dbReference type="InterPro" id="IPR003593">
    <property type="entry name" value="AAA+_ATPase"/>
</dbReference>
<dbReference type="RefSeq" id="WP_114277795.1">
    <property type="nucleotide sequence ID" value="NZ_QPJY01000001.1"/>
</dbReference>
<dbReference type="InterPro" id="IPR002197">
    <property type="entry name" value="HTH_Fis"/>
</dbReference>
<protein>
    <submittedName>
        <fullName evidence="6">Fis family sigma54 specific transcriptional regulator</fullName>
    </submittedName>
</protein>
<keyword evidence="3" id="KW-0805">Transcription regulation</keyword>
<dbReference type="EMBL" id="QPJY01000001">
    <property type="protein sequence ID" value="RCX32897.1"/>
    <property type="molecule type" value="Genomic_DNA"/>
</dbReference>
<sequence>MNSIASPSLPLPGLEAVLDSFPEPMVLLDRDYRVVAANETYLRDYQDDVPVAGRCCYEVSHHYDRPCDQVGEDCPLSESLRSGQMHRVLHVHHTPRGHEHIEVETLPIRGGSGEVEFFLELHRRVRGFAAEPGSPGLVGRSQAFNRMLELIQRVASSETAVLLQGESGTGKELAAKAVHLASPRSQGPFVPVECSGLTESLFESELFGHVRGAFTGAHSQKVGLVESARGGTLFLDEVGDVPLGLQVKLLRLLETRTYRRVGDVETQNADFRLICATHRGLKAMVGEGSFRRDLFYRISTFPIHLPALRERHEDLPLLVHTLLRRIAPARRLRLDPAAMNCLLRYAFPGNIRELRNILERATLLSDGEVIRPEHLPEVCDGGETAEVLPPRFRQILPLEDLEQAYLRWASARFPGSKKELAEQLGLSERTLYRKLAEADGSAGAVAGDSPP</sequence>
<organism evidence="6 7">
    <name type="scientific">Thioalbus denitrificans</name>
    <dbReference type="NCBI Taxonomy" id="547122"/>
    <lineage>
        <taxon>Bacteria</taxon>
        <taxon>Pseudomonadati</taxon>
        <taxon>Pseudomonadota</taxon>
        <taxon>Gammaproteobacteria</taxon>
        <taxon>Chromatiales</taxon>
        <taxon>Ectothiorhodospiraceae</taxon>
        <taxon>Thioalbus</taxon>
    </lineage>
</organism>
<dbReference type="FunFam" id="3.40.50.300:FF:000006">
    <property type="entry name" value="DNA-binding transcriptional regulator NtrC"/>
    <property type="match status" value="1"/>
</dbReference>
<dbReference type="GO" id="GO:0006355">
    <property type="term" value="P:regulation of DNA-templated transcription"/>
    <property type="evidence" value="ECO:0007669"/>
    <property type="project" value="InterPro"/>
</dbReference>
<dbReference type="Pfam" id="PF00158">
    <property type="entry name" value="Sigma54_activat"/>
    <property type="match status" value="1"/>
</dbReference>
<dbReference type="PANTHER" id="PTHR32071">
    <property type="entry name" value="TRANSCRIPTIONAL REGULATORY PROTEIN"/>
    <property type="match status" value="1"/>
</dbReference>
<dbReference type="AlphaFoldDB" id="A0A369CKD3"/>
<keyword evidence="1" id="KW-0547">Nucleotide-binding</keyword>
<evidence type="ECO:0000259" key="5">
    <source>
        <dbReference type="PROSITE" id="PS50045"/>
    </source>
</evidence>
<dbReference type="SMART" id="SM00382">
    <property type="entry name" value="AAA"/>
    <property type="match status" value="1"/>
</dbReference>
<comment type="caution">
    <text evidence="6">The sequence shown here is derived from an EMBL/GenBank/DDBJ whole genome shotgun (WGS) entry which is preliminary data.</text>
</comment>
<dbReference type="OrthoDB" id="9804019at2"/>
<dbReference type="InterPro" id="IPR058031">
    <property type="entry name" value="AAA_lid_NorR"/>
</dbReference>
<evidence type="ECO:0000256" key="2">
    <source>
        <dbReference type="ARBA" id="ARBA00022840"/>
    </source>
</evidence>
<dbReference type="CDD" id="cd00009">
    <property type="entry name" value="AAA"/>
    <property type="match status" value="1"/>
</dbReference>
<dbReference type="InterPro" id="IPR025944">
    <property type="entry name" value="Sigma_54_int_dom_CS"/>
</dbReference>
<proteinExistence type="predicted"/>
<dbReference type="SUPFAM" id="SSF46689">
    <property type="entry name" value="Homeodomain-like"/>
    <property type="match status" value="1"/>
</dbReference>
<gene>
    <name evidence="6" type="ORF">DFQ59_101195</name>
</gene>
<dbReference type="Pfam" id="PF02954">
    <property type="entry name" value="HTH_8"/>
    <property type="match status" value="1"/>
</dbReference>
<evidence type="ECO:0000256" key="3">
    <source>
        <dbReference type="ARBA" id="ARBA00023015"/>
    </source>
</evidence>
<dbReference type="Pfam" id="PF08448">
    <property type="entry name" value="PAS_4"/>
    <property type="match status" value="1"/>
</dbReference>
<dbReference type="InterPro" id="IPR009057">
    <property type="entry name" value="Homeodomain-like_sf"/>
</dbReference>
<dbReference type="Gene3D" id="1.10.10.60">
    <property type="entry name" value="Homeodomain-like"/>
    <property type="match status" value="1"/>
</dbReference>
<keyword evidence="2" id="KW-0067">ATP-binding</keyword>
<evidence type="ECO:0000313" key="7">
    <source>
        <dbReference type="Proteomes" id="UP000252707"/>
    </source>
</evidence>
<dbReference type="Proteomes" id="UP000252707">
    <property type="component" value="Unassembled WGS sequence"/>
</dbReference>
<dbReference type="Gene3D" id="3.30.450.20">
    <property type="entry name" value="PAS domain"/>
    <property type="match status" value="1"/>
</dbReference>
<keyword evidence="7" id="KW-1185">Reference proteome</keyword>
<dbReference type="GO" id="GO:0043565">
    <property type="term" value="F:sequence-specific DNA binding"/>
    <property type="evidence" value="ECO:0007669"/>
    <property type="project" value="InterPro"/>
</dbReference>
<evidence type="ECO:0000256" key="1">
    <source>
        <dbReference type="ARBA" id="ARBA00022741"/>
    </source>
</evidence>
<dbReference type="PROSITE" id="PS00688">
    <property type="entry name" value="SIGMA54_INTERACT_3"/>
    <property type="match status" value="1"/>
</dbReference>
<evidence type="ECO:0000256" key="4">
    <source>
        <dbReference type="ARBA" id="ARBA00023163"/>
    </source>
</evidence>
<dbReference type="InterPro" id="IPR013656">
    <property type="entry name" value="PAS_4"/>
</dbReference>